<proteinExistence type="predicted"/>
<dbReference type="EMBL" id="BK015237">
    <property type="protein sequence ID" value="DAD97316.1"/>
    <property type="molecule type" value="Genomic_DNA"/>
</dbReference>
<keyword evidence="1" id="KW-0812">Transmembrane</keyword>
<feature type="transmembrane region" description="Helical" evidence="1">
    <location>
        <begin position="111"/>
        <end position="130"/>
    </location>
</feature>
<feature type="transmembrane region" description="Helical" evidence="1">
    <location>
        <begin position="47"/>
        <end position="65"/>
    </location>
</feature>
<organism evidence="2">
    <name type="scientific">Myoviridae sp. ctzc413</name>
    <dbReference type="NCBI Taxonomy" id="2826721"/>
    <lineage>
        <taxon>Viruses</taxon>
        <taxon>Duplodnaviria</taxon>
        <taxon>Heunggongvirae</taxon>
        <taxon>Uroviricota</taxon>
        <taxon>Caudoviricetes</taxon>
    </lineage>
</organism>
<name>A0A8S5NSE4_9CAUD</name>
<protein>
    <submittedName>
        <fullName evidence="2">Uncharacterized protein</fullName>
    </submittedName>
</protein>
<keyword evidence="1" id="KW-1133">Transmembrane helix</keyword>
<evidence type="ECO:0000313" key="2">
    <source>
        <dbReference type="EMBL" id="DAD97316.1"/>
    </source>
</evidence>
<feature type="transmembrane region" description="Helical" evidence="1">
    <location>
        <begin position="85"/>
        <end position="105"/>
    </location>
</feature>
<sequence>MRNVRGFIKYHSCIIFPAIFSLIAYIVNLKHTFTDIGSDKITSLVSINTSLIGVLITILTIYLAVPKNDLVKQRFKDSKHERIYLSNILVGIIILFLSIISWIFFDSILLLIMLFFAGVSNIAIAIYYTFSLIKLM</sequence>
<evidence type="ECO:0000256" key="1">
    <source>
        <dbReference type="SAM" id="Phobius"/>
    </source>
</evidence>
<reference evidence="2" key="1">
    <citation type="journal article" date="2021" name="Proc. Natl. Acad. Sci. U.S.A.">
        <title>A Catalog of Tens of Thousands of Viruses from Human Metagenomes Reveals Hidden Associations with Chronic Diseases.</title>
        <authorList>
            <person name="Tisza M.J."/>
            <person name="Buck C.B."/>
        </authorList>
    </citation>
    <scope>NUCLEOTIDE SEQUENCE</scope>
    <source>
        <strain evidence="2">Ctzc413</strain>
    </source>
</reference>
<accession>A0A8S5NSE4</accession>
<keyword evidence="1" id="KW-0472">Membrane</keyword>
<feature type="transmembrane region" description="Helical" evidence="1">
    <location>
        <begin position="7"/>
        <end position="27"/>
    </location>
</feature>